<dbReference type="PANTHER" id="PTHR30118">
    <property type="entry name" value="HTH-TYPE TRANSCRIPTIONAL REGULATOR LEUO-RELATED"/>
    <property type="match status" value="1"/>
</dbReference>
<keyword evidence="3" id="KW-0238">DNA-binding</keyword>
<dbReference type="Gene3D" id="1.10.10.10">
    <property type="entry name" value="Winged helix-like DNA-binding domain superfamily/Winged helix DNA-binding domain"/>
    <property type="match status" value="1"/>
</dbReference>
<organism evidence="6 7">
    <name type="scientific">Ferrimonas pelagia</name>
    <dbReference type="NCBI Taxonomy" id="1177826"/>
    <lineage>
        <taxon>Bacteria</taxon>
        <taxon>Pseudomonadati</taxon>
        <taxon>Pseudomonadota</taxon>
        <taxon>Gammaproteobacteria</taxon>
        <taxon>Alteromonadales</taxon>
        <taxon>Ferrimonadaceae</taxon>
        <taxon>Ferrimonas</taxon>
    </lineage>
</organism>
<dbReference type="CDD" id="cd05466">
    <property type="entry name" value="PBP2_LTTR_substrate"/>
    <property type="match status" value="1"/>
</dbReference>
<dbReference type="Pfam" id="PF00126">
    <property type="entry name" value="HTH_1"/>
    <property type="match status" value="1"/>
</dbReference>
<reference evidence="7" key="1">
    <citation type="journal article" date="2019" name="Int. J. Syst. Evol. Microbiol.">
        <title>The Global Catalogue of Microorganisms (GCM) 10K type strain sequencing project: providing services to taxonomists for standard genome sequencing and annotation.</title>
        <authorList>
            <consortium name="The Broad Institute Genomics Platform"/>
            <consortium name="The Broad Institute Genome Sequencing Center for Infectious Disease"/>
            <person name="Wu L."/>
            <person name="Ma J."/>
        </authorList>
    </citation>
    <scope>NUCLEOTIDE SEQUENCE [LARGE SCALE GENOMIC DNA]</scope>
    <source>
        <strain evidence="7">JCM 18401</strain>
    </source>
</reference>
<evidence type="ECO:0000259" key="5">
    <source>
        <dbReference type="PROSITE" id="PS50931"/>
    </source>
</evidence>
<evidence type="ECO:0000313" key="6">
    <source>
        <dbReference type="EMBL" id="GAA4881948.1"/>
    </source>
</evidence>
<dbReference type="Gene3D" id="3.40.190.10">
    <property type="entry name" value="Periplasmic binding protein-like II"/>
    <property type="match status" value="2"/>
</dbReference>
<dbReference type="Proteomes" id="UP001499988">
    <property type="component" value="Unassembled WGS sequence"/>
</dbReference>
<dbReference type="InterPro" id="IPR000847">
    <property type="entry name" value="LysR_HTH_N"/>
</dbReference>
<dbReference type="RefSeq" id="WP_345334743.1">
    <property type="nucleotide sequence ID" value="NZ_BAABJZ010000022.1"/>
</dbReference>
<dbReference type="SUPFAM" id="SSF53850">
    <property type="entry name" value="Periplasmic binding protein-like II"/>
    <property type="match status" value="1"/>
</dbReference>
<dbReference type="InterPro" id="IPR036388">
    <property type="entry name" value="WH-like_DNA-bd_sf"/>
</dbReference>
<protein>
    <submittedName>
        <fullName evidence="6">LysR family transcriptional regulator</fullName>
    </submittedName>
</protein>
<keyword evidence="7" id="KW-1185">Reference proteome</keyword>
<dbReference type="SUPFAM" id="SSF46785">
    <property type="entry name" value="Winged helix' DNA-binding domain"/>
    <property type="match status" value="1"/>
</dbReference>
<dbReference type="InterPro" id="IPR036390">
    <property type="entry name" value="WH_DNA-bd_sf"/>
</dbReference>
<evidence type="ECO:0000256" key="1">
    <source>
        <dbReference type="ARBA" id="ARBA00009437"/>
    </source>
</evidence>
<dbReference type="PROSITE" id="PS50931">
    <property type="entry name" value="HTH_LYSR"/>
    <property type="match status" value="1"/>
</dbReference>
<comment type="similarity">
    <text evidence="1">Belongs to the LysR transcriptional regulatory family.</text>
</comment>
<accession>A0ABP9ELY5</accession>
<feature type="domain" description="HTH lysR-type" evidence="5">
    <location>
        <begin position="10"/>
        <end position="67"/>
    </location>
</feature>
<dbReference type="InterPro" id="IPR005119">
    <property type="entry name" value="LysR_subst-bd"/>
</dbReference>
<evidence type="ECO:0000256" key="3">
    <source>
        <dbReference type="ARBA" id="ARBA00023125"/>
    </source>
</evidence>
<proteinExistence type="inferred from homology"/>
<dbReference type="EMBL" id="BAABJZ010000022">
    <property type="protein sequence ID" value="GAA4881948.1"/>
    <property type="molecule type" value="Genomic_DNA"/>
</dbReference>
<gene>
    <name evidence="6" type="ORF">GCM10023333_15130</name>
</gene>
<evidence type="ECO:0000256" key="4">
    <source>
        <dbReference type="ARBA" id="ARBA00023163"/>
    </source>
</evidence>
<keyword evidence="4" id="KW-0804">Transcription</keyword>
<sequence>MTAPRQLKDLGVIHLQLIQKLLIHRSTADAGKELGLSQSSVSYHLKNLRVLFDDELFVRYQNGLKPTEHCQRLSHHINDILSRIEDDLLQCGSFDPANVQKELWVVTDPTCWRWHPLLLAELKKRTPRVTLTTQGWNSQSFKELEQGRVHFGVHILTNTPAHFHNIPLGPTERVFIMRKGHPLAQHGKVALQDLTQYPVLIHHLSGWNCHGQSVMENVLKAHNLQLNLKARLSDSHALFEALKYSNAITYSSVLALPYELSDYALLPAPPELTQVKTHYSLYISGHRYGSQETSFMTELLYDSFQSLYEETDRPEISRTLMQQNELLEDYLSKLTVTAAN</sequence>
<evidence type="ECO:0000313" key="7">
    <source>
        <dbReference type="Proteomes" id="UP001499988"/>
    </source>
</evidence>
<name>A0ABP9ELY5_9GAMM</name>
<evidence type="ECO:0000256" key="2">
    <source>
        <dbReference type="ARBA" id="ARBA00023015"/>
    </source>
</evidence>
<dbReference type="InterPro" id="IPR050389">
    <property type="entry name" value="LysR-type_TF"/>
</dbReference>
<dbReference type="PANTHER" id="PTHR30118:SF7">
    <property type="entry name" value="TRANSCRIPTIONAL REGULATOR LYSR FAMILY"/>
    <property type="match status" value="1"/>
</dbReference>
<dbReference type="Pfam" id="PF03466">
    <property type="entry name" value="LysR_substrate"/>
    <property type="match status" value="1"/>
</dbReference>
<keyword evidence="2" id="KW-0805">Transcription regulation</keyword>
<comment type="caution">
    <text evidence="6">The sequence shown here is derived from an EMBL/GenBank/DDBJ whole genome shotgun (WGS) entry which is preliminary data.</text>
</comment>